<feature type="region of interest" description="Disordered" evidence="5">
    <location>
        <begin position="601"/>
        <end position="661"/>
    </location>
</feature>
<feature type="binding site" evidence="4">
    <location>
        <position position="255"/>
    </location>
    <ligand>
        <name>Zn(2+)</name>
        <dbReference type="ChEBI" id="CHEBI:29105"/>
    </ligand>
</feature>
<evidence type="ECO:0000256" key="4">
    <source>
        <dbReference type="PROSITE-ProRule" id="PRU00236"/>
    </source>
</evidence>
<proteinExistence type="inferred from homology"/>
<dbReference type="InterPro" id="IPR003000">
    <property type="entry name" value="Sirtuin"/>
</dbReference>
<dbReference type="InterPro" id="IPR050134">
    <property type="entry name" value="NAD-dep_sirtuin_deacylases"/>
</dbReference>
<feature type="region of interest" description="Disordered" evidence="5">
    <location>
        <begin position="501"/>
        <end position="585"/>
    </location>
</feature>
<evidence type="ECO:0000313" key="7">
    <source>
        <dbReference type="EMBL" id="KAK3053344.1"/>
    </source>
</evidence>
<feature type="compositionally biased region" description="Low complexity" evidence="5">
    <location>
        <begin position="557"/>
        <end position="574"/>
    </location>
</feature>
<protein>
    <recommendedName>
        <fullName evidence="6">Deacetylase sirtuin-type domain-containing protein</fullName>
    </recommendedName>
</protein>
<feature type="compositionally biased region" description="Polar residues" evidence="5">
    <location>
        <begin position="47"/>
        <end position="61"/>
    </location>
</feature>
<feature type="binding site" evidence="4">
    <location>
        <position position="258"/>
    </location>
    <ligand>
        <name>Zn(2+)</name>
        <dbReference type="ChEBI" id="CHEBI:29105"/>
    </ligand>
</feature>
<accession>A0AAJ0GDN5</accession>
<evidence type="ECO:0000256" key="5">
    <source>
        <dbReference type="SAM" id="MobiDB-lite"/>
    </source>
</evidence>
<dbReference type="PANTHER" id="PTHR11085">
    <property type="entry name" value="NAD-DEPENDENT PROTEIN DEACYLASE SIRTUIN-5, MITOCHONDRIAL-RELATED"/>
    <property type="match status" value="1"/>
</dbReference>
<dbReference type="InterPro" id="IPR026590">
    <property type="entry name" value="Ssirtuin_cat_dom"/>
</dbReference>
<evidence type="ECO:0000259" key="6">
    <source>
        <dbReference type="PROSITE" id="PS50305"/>
    </source>
</evidence>
<keyword evidence="4" id="KW-0479">Metal-binding</keyword>
<dbReference type="GO" id="GO:1990414">
    <property type="term" value="P:replication-born double-strand break repair via sister chromatid exchange"/>
    <property type="evidence" value="ECO:0007669"/>
    <property type="project" value="TreeGrafter"/>
</dbReference>
<feature type="compositionally biased region" description="Basic and acidic residues" evidence="5">
    <location>
        <begin position="86"/>
        <end position="99"/>
    </location>
</feature>
<dbReference type="PANTHER" id="PTHR11085:SF15">
    <property type="entry name" value="NAD-DEPENDENT HISTONE DEACETYLASE HST4"/>
    <property type="match status" value="1"/>
</dbReference>
<evidence type="ECO:0000313" key="8">
    <source>
        <dbReference type="Proteomes" id="UP001271007"/>
    </source>
</evidence>
<dbReference type="GO" id="GO:0006282">
    <property type="term" value="P:regulation of DNA repair"/>
    <property type="evidence" value="ECO:0007669"/>
    <property type="project" value="TreeGrafter"/>
</dbReference>
<feature type="region of interest" description="Disordered" evidence="5">
    <location>
        <begin position="448"/>
        <end position="479"/>
    </location>
</feature>
<dbReference type="Proteomes" id="UP001271007">
    <property type="component" value="Unassembled WGS sequence"/>
</dbReference>
<dbReference type="AlphaFoldDB" id="A0AAJ0GDN5"/>
<feature type="compositionally biased region" description="Low complexity" evidence="5">
    <location>
        <begin position="519"/>
        <end position="538"/>
    </location>
</feature>
<keyword evidence="3" id="KW-0520">NAD</keyword>
<evidence type="ECO:0000256" key="1">
    <source>
        <dbReference type="ARBA" id="ARBA00006924"/>
    </source>
</evidence>
<organism evidence="7 8">
    <name type="scientific">Extremus antarcticus</name>
    <dbReference type="NCBI Taxonomy" id="702011"/>
    <lineage>
        <taxon>Eukaryota</taxon>
        <taxon>Fungi</taxon>
        <taxon>Dikarya</taxon>
        <taxon>Ascomycota</taxon>
        <taxon>Pezizomycotina</taxon>
        <taxon>Dothideomycetes</taxon>
        <taxon>Dothideomycetidae</taxon>
        <taxon>Mycosphaerellales</taxon>
        <taxon>Extremaceae</taxon>
        <taxon>Extremus</taxon>
    </lineage>
</organism>
<dbReference type="PROSITE" id="PS50305">
    <property type="entry name" value="SIRTUIN"/>
    <property type="match status" value="1"/>
</dbReference>
<dbReference type="InterPro" id="IPR026591">
    <property type="entry name" value="Sirtuin_cat_small_dom_sf"/>
</dbReference>
<dbReference type="SUPFAM" id="SSF52467">
    <property type="entry name" value="DHS-like NAD/FAD-binding domain"/>
    <property type="match status" value="1"/>
</dbReference>
<dbReference type="GO" id="GO:0005634">
    <property type="term" value="C:nucleus"/>
    <property type="evidence" value="ECO:0007669"/>
    <property type="project" value="TreeGrafter"/>
</dbReference>
<evidence type="ECO:0000256" key="2">
    <source>
        <dbReference type="ARBA" id="ARBA00022679"/>
    </source>
</evidence>
<dbReference type="GO" id="GO:0000122">
    <property type="term" value="P:negative regulation of transcription by RNA polymerase II"/>
    <property type="evidence" value="ECO:0007669"/>
    <property type="project" value="TreeGrafter"/>
</dbReference>
<feature type="active site" description="Proton acceptor" evidence="4">
    <location>
        <position position="247"/>
    </location>
</feature>
<keyword evidence="4" id="KW-0862">Zinc</keyword>
<dbReference type="InterPro" id="IPR029035">
    <property type="entry name" value="DHS-like_NAD/FAD-binding_dom"/>
</dbReference>
<feature type="compositionally biased region" description="Polar residues" evidence="5">
    <location>
        <begin position="501"/>
        <end position="511"/>
    </location>
</feature>
<dbReference type="EMBL" id="JAWDJX010000016">
    <property type="protein sequence ID" value="KAK3053344.1"/>
    <property type="molecule type" value="Genomic_DNA"/>
</dbReference>
<dbReference type="Gene3D" id="3.30.1600.10">
    <property type="entry name" value="SIR2/SIRT2 'Small Domain"/>
    <property type="match status" value="1"/>
</dbReference>
<comment type="caution">
    <text evidence="7">The sequence shown here is derived from an EMBL/GenBank/DDBJ whole genome shotgun (WGS) entry which is preliminary data.</text>
</comment>
<gene>
    <name evidence="7" type="ORF">LTR09_005513</name>
</gene>
<dbReference type="Pfam" id="PF02146">
    <property type="entry name" value="SIR2"/>
    <property type="match status" value="1"/>
</dbReference>
<feature type="domain" description="Deacetylase sirtuin-type" evidence="6">
    <location>
        <begin position="101"/>
        <end position="413"/>
    </location>
</feature>
<comment type="similarity">
    <text evidence="1">Belongs to the sirtuin family. Class I subfamily.</text>
</comment>
<dbReference type="GO" id="GO:0070403">
    <property type="term" value="F:NAD+ binding"/>
    <property type="evidence" value="ECO:0007669"/>
    <property type="project" value="InterPro"/>
</dbReference>
<name>A0AAJ0GDN5_9PEZI</name>
<reference evidence="7" key="1">
    <citation type="submission" date="2023-04" db="EMBL/GenBank/DDBJ databases">
        <title>Black Yeasts Isolated from many extreme environments.</title>
        <authorList>
            <person name="Coleine C."/>
            <person name="Stajich J.E."/>
            <person name="Selbmann L."/>
        </authorList>
    </citation>
    <scope>NUCLEOTIDE SEQUENCE</scope>
    <source>
        <strain evidence="7">CCFEE 5312</strain>
    </source>
</reference>
<feature type="region of interest" description="Disordered" evidence="5">
    <location>
        <begin position="1"/>
        <end position="104"/>
    </location>
</feature>
<dbReference type="GO" id="GO:0031934">
    <property type="term" value="C:mating-type region heterochromatin"/>
    <property type="evidence" value="ECO:0007669"/>
    <property type="project" value="TreeGrafter"/>
</dbReference>
<dbReference type="GO" id="GO:0031508">
    <property type="term" value="P:pericentric heterochromatin formation"/>
    <property type="evidence" value="ECO:0007669"/>
    <property type="project" value="TreeGrafter"/>
</dbReference>
<feature type="compositionally biased region" description="Low complexity" evidence="5">
    <location>
        <begin position="11"/>
        <end position="22"/>
    </location>
</feature>
<feature type="compositionally biased region" description="Basic residues" evidence="5">
    <location>
        <begin position="539"/>
        <end position="551"/>
    </location>
</feature>
<keyword evidence="2" id="KW-0808">Transferase</keyword>
<dbReference type="Gene3D" id="3.40.50.1220">
    <property type="entry name" value="TPP-binding domain"/>
    <property type="match status" value="1"/>
</dbReference>
<dbReference type="GO" id="GO:0046872">
    <property type="term" value="F:metal ion binding"/>
    <property type="evidence" value="ECO:0007669"/>
    <property type="project" value="UniProtKB-KW"/>
</dbReference>
<keyword evidence="8" id="KW-1185">Reference proteome</keyword>
<evidence type="ECO:0000256" key="3">
    <source>
        <dbReference type="ARBA" id="ARBA00023027"/>
    </source>
</evidence>
<dbReference type="GO" id="GO:0017136">
    <property type="term" value="F:histone deacetylase activity, NAD-dependent"/>
    <property type="evidence" value="ECO:0007669"/>
    <property type="project" value="TreeGrafter"/>
</dbReference>
<sequence>MAADMDASEVSSILSSAPSSPLSSPPSSPSPPPEMRPLFRHYPSPPTSQDSRQTSNSNTPTPDGMDSSASTDKEGPPPAKRRRISKERTTEYLDLRSSDVEPDQQPQLDTLLNVLQNRQKIVVIAGAGISVSAGIPDFRSSTGLFKSLKDEHKLRGSGKHLFDASVYKDDTSTSSFHDMIGSMSRLTREAKPTAFHHMLATIAKEDRLMRLYSQNVDGIDTSLDPLKSCVPLRKDESGKWPRTVQLHGGLDKMVCSKCQDLSDFAADLFSGPVPPLCPRCEEVNDIRTNHEGKRSHGIGRLRPRMVLYNEHNPDDVAIGAVTRDDLRKRPDAVIVAGTTLKVPGVRRIVREMCGLVRDRRGGVAIWINNDLPPVTKDLEDCFDIIVQGPCDEVASKAAMPKWDEPSDEETYKEVTDEQAKLSEAVKVEVRIPKCTIPHAMMERLPSEEHFNNSFAPPPFSTPRKGKELPSPMDWSPMSSRNNSVVTSIEIEYDNIDVNPTGLLTPTKSQKSSPEKVAPLKLTLKTSQKSKQSTASTTKTKAKIVAKPKKTNVKYVKPAKSTSNTKSKSKAGNKAQPAAKPNLLTSSFKVGKTAGVGMDMKKVTTKMAPSPSKLRQVSNASEPMLPVSPQDPRNNTSPSKKAPFFPGLSENPGLAVKKTLFT</sequence>
<feature type="binding site" evidence="4">
    <location>
        <position position="280"/>
    </location>
    <ligand>
        <name>Zn(2+)</name>
        <dbReference type="ChEBI" id="CHEBI:29105"/>
    </ligand>
</feature>
<feature type="binding site" evidence="4">
    <location>
        <position position="277"/>
    </location>
    <ligand>
        <name>Zn(2+)</name>
        <dbReference type="ChEBI" id="CHEBI:29105"/>
    </ligand>
</feature>
<feature type="compositionally biased region" description="Pro residues" evidence="5">
    <location>
        <begin position="23"/>
        <end position="35"/>
    </location>
</feature>